<comment type="subunit">
    <text evidence="5">Binds ribosomal protein uS19.</text>
</comment>
<protein>
    <recommendedName>
        <fullName evidence="5">Ribosome maturation factor RimM</fullName>
    </recommendedName>
</protein>
<dbReference type="GO" id="GO:0006364">
    <property type="term" value="P:rRNA processing"/>
    <property type="evidence" value="ECO:0007669"/>
    <property type="project" value="UniProtKB-UniRule"/>
</dbReference>
<dbReference type="InterPro" id="IPR036976">
    <property type="entry name" value="RimM_N_sf"/>
</dbReference>
<keyword evidence="3 5" id="KW-0698">rRNA processing</keyword>
<keyword evidence="9" id="KW-1185">Reference proteome</keyword>
<evidence type="ECO:0000313" key="9">
    <source>
        <dbReference type="Proteomes" id="UP000587760"/>
    </source>
</evidence>
<dbReference type="Pfam" id="PF01782">
    <property type="entry name" value="RimM"/>
    <property type="match status" value="1"/>
</dbReference>
<evidence type="ECO:0000259" key="6">
    <source>
        <dbReference type="Pfam" id="PF01782"/>
    </source>
</evidence>
<feature type="domain" description="RimM N-terminal" evidence="6">
    <location>
        <begin position="6"/>
        <end position="86"/>
    </location>
</feature>
<organism evidence="8 9">
    <name type="scientific">Spirochaeta isovalerica</name>
    <dbReference type="NCBI Taxonomy" id="150"/>
    <lineage>
        <taxon>Bacteria</taxon>
        <taxon>Pseudomonadati</taxon>
        <taxon>Spirochaetota</taxon>
        <taxon>Spirochaetia</taxon>
        <taxon>Spirochaetales</taxon>
        <taxon>Spirochaetaceae</taxon>
        <taxon>Spirochaeta</taxon>
    </lineage>
</organism>
<comment type="subcellular location">
    <subcellularLocation>
        <location evidence="5">Cytoplasm</location>
    </subcellularLocation>
</comment>
<reference evidence="8 9" key="1">
    <citation type="submission" date="2020-08" db="EMBL/GenBank/DDBJ databases">
        <title>Genomic Encyclopedia of Type Strains, Phase IV (KMG-IV): sequencing the most valuable type-strain genomes for metagenomic binning, comparative biology and taxonomic classification.</title>
        <authorList>
            <person name="Goeker M."/>
        </authorList>
    </citation>
    <scope>NUCLEOTIDE SEQUENCE [LARGE SCALE GENOMIC DNA]</scope>
    <source>
        <strain evidence="8 9">DSM 2461</strain>
    </source>
</reference>
<evidence type="ECO:0000256" key="2">
    <source>
        <dbReference type="ARBA" id="ARBA00022517"/>
    </source>
</evidence>
<dbReference type="InterPro" id="IPR002676">
    <property type="entry name" value="RimM_N"/>
</dbReference>
<dbReference type="SUPFAM" id="SSF50346">
    <property type="entry name" value="PRC-barrel domain"/>
    <property type="match status" value="1"/>
</dbReference>
<dbReference type="InterPro" id="IPR056792">
    <property type="entry name" value="PRC_RimM"/>
</dbReference>
<comment type="function">
    <text evidence="5">An accessory protein needed during the final step in the assembly of 30S ribosomal subunit, possibly for assembly of the head region. Essential for efficient processing of 16S rRNA. May be needed both before and after RbfA during the maturation of 16S rRNA. It has affinity for free ribosomal 30S subunits but not for 70S ribosomes.</text>
</comment>
<dbReference type="PANTHER" id="PTHR33692:SF1">
    <property type="entry name" value="RIBOSOME MATURATION FACTOR RIMM"/>
    <property type="match status" value="1"/>
</dbReference>
<dbReference type="InterPro" id="IPR011033">
    <property type="entry name" value="PRC_barrel-like_sf"/>
</dbReference>
<dbReference type="GO" id="GO:0042274">
    <property type="term" value="P:ribosomal small subunit biogenesis"/>
    <property type="evidence" value="ECO:0007669"/>
    <property type="project" value="UniProtKB-UniRule"/>
</dbReference>
<proteinExistence type="inferred from homology"/>
<feature type="domain" description="Ribosome maturation factor RimM PRC barrel" evidence="7">
    <location>
        <begin position="99"/>
        <end position="163"/>
    </location>
</feature>
<dbReference type="InterPro" id="IPR009000">
    <property type="entry name" value="Transl_B-barrel_sf"/>
</dbReference>
<evidence type="ECO:0000259" key="7">
    <source>
        <dbReference type="Pfam" id="PF24986"/>
    </source>
</evidence>
<dbReference type="GO" id="GO:0005840">
    <property type="term" value="C:ribosome"/>
    <property type="evidence" value="ECO:0007669"/>
    <property type="project" value="InterPro"/>
</dbReference>
<keyword evidence="2 5" id="KW-0690">Ribosome biogenesis</keyword>
<dbReference type="Gene3D" id="2.40.30.60">
    <property type="entry name" value="RimM"/>
    <property type="match status" value="1"/>
</dbReference>
<dbReference type="Gene3D" id="2.30.30.240">
    <property type="entry name" value="PRC-barrel domain"/>
    <property type="match status" value="1"/>
</dbReference>
<evidence type="ECO:0000256" key="3">
    <source>
        <dbReference type="ARBA" id="ARBA00022552"/>
    </source>
</evidence>
<comment type="similarity">
    <text evidence="5">Belongs to the RimM family.</text>
</comment>
<evidence type="ECO:0000256" key="4">
    <source>
        <dbReference type="ARBA" id="ARBA00023186"/>
    </source>
</evidence>
<dbReference type="RefSeq" id="WP_184743958.1">
    <property type="nucleotide sequence ID" value="NZ_JACHGJ010000001.1"/>
</dbReference>
<sequence>MDLIAIGKIRTSHGIKGFVKVVSFSGETDHFYDLEKIILKSDRQERESVIEEVKPLGDSVILKIAGIDSPEKAKTLAGMEILVPRDNAAPLNEGEYYHADLVQCSLRYDGEIIGRVKSIIEGGGGELFEVELNSGESVLIPFRDEFIGDISIDGKLIELKEKWILG</sequence>
<evidence type="ECO:0000256" key="5">
    <source>
        <dbReference type="HAMAP-Rule" id="MF_00014"/>
    </source>
</evidence>
<dbReference type="GO" id="GO:0005737">
    <property type="term" value="C:cytoplasm"/>
    <property type="evidence" value="ECO:0007669"/>
    <property type="project" value="UniProtKB-SubCell"/>
</dbReference>
<dbReference type="PANTHER" id="PTHR33692">
    <property type="entry name" value="RIBOSOME MATURATION FACTOR RIMM"/>
    <property type="match status" value="1"/>
</dbReference>
<dbReference type="EMBL" id="JACHGJ010000001">
    <property type="protein sequence ID" value="MBB6479122.1"/>
    <property type="molecule type" value="Genomic_DNA"/>
</dbReference>
<dbReference type="Proteomes" id="UP000587760">
    <property type="component" value="Unassembled WGS sequence"/>
</dbReference>
<dbReference type="SUPFAM" id="SSF50447">
    <property type="entry name" value="Translation proteins"/>
    <property type="match status" value="1"/>
</dbReference>
<comment type="domain">
    <text evidence="5">The PRC barrel domain binds ribosomal protein uS19.</text>
</comment>
<accession>A0A841R9I4</accession>
<evidence type="ECO:0000256" key="1">
    <source>
        <dbReference type="ARBA" id="ARBA00022490"/>
    </source>
</evidence>
<dbReference type="Pfam" id="PF24986">
    <property type="entry name" value="PRC_RimM"/>
    <property type="match status" value="1"/>
</dbReference>
<name>A0A841R9I4_9SPIO</name>
<comment type="caution">
    <text evidence="8">The sequence shown here is derived from an EMBL/GenBank/DDBJ whole genome shotgun (WGS) entry which is preliminary data.</text>
</comment>
<gene>
    <name evidence="5" type="primary">rimM</name>
    <name evidence="8" type="ORF">HNR50_000755</name>
</gene>
<keyword evidence="4 5" id="KW-0143">Chaperone</keyword>
<dbReference type="GO" id="GO:0043022">
    <property type="term" value="F:ribosome binding"/>
    <property type="evidence" value="ECO:0007669"/>
    <property type="project" value="InterPro"/>
</dbReference>
<keyword evidence="1 5" id="KW-0963">Cytoplasm</keyword>
<dbReference type="NCBIfam" id="TIGR02273">
    <property type="entry name" value="16S_RimM"/>
    <property type="match status" value="1"/>
</dbReference>
<dbReference type="HAMAP" id="MF_00014">
    <property type="entry name" value="Ribosome_mat_RimM"/>
    <property type="match status" value="1"/>
</dbReference>
<dbReference type="InterPro" id="IPR011961">
    <property type="entry name" value="RimM"/>
</dbReference>
<evidence type="ECO:0000313" key="8">
    <source>
        <dbReference type="EMBL" id="MBB6479122.1"/>
    </source>
</evidence>
<dbReference type="AlphaFoldDB" id="A0A841R9I4"/>